<dbReference type="FunFam" id="3.10.450.50:FF:000010">
    <property type="entry name" value="Ras GTPase-activating protein-binding protein"/>
    <property type="match status" value="1"/>
</dbReference>
<feature type="compositionally biased region" description="Pro residues" evidence="4">
    <location>
        <begin position="281"/>
        <end position="297"/>
    </location>
</feature>
<dbReference type="AlphaFoldDB" id="A0A8J9UQE3"/>
<feature type="non-terminal residue" evidence="7">
    <location>
        <position position="461"/>
    </location>
</feature>
<sequence length="461" mass="49389">MVMEASPSPQSVGREFVRQYYTLLNKAPAHLHRFYNNYSSFVHGGLDAPNRETLPVVGQKQIHHRIQQLNFRDCHAKISQVDAQATLGNGVVVQVTGELSNGGAPMRRFTQTFVLAAQTPKKYYVHNDIFRYQDIVFSDEEGEGSGRSEGEEEEVATGGYFPPAPAFPPAPFPAPPAPPHAPLPSPPAPAPAPAPHLNGHPPQHEEPARHLVAALQPSAMPAGGTGGAGEREPEAAPEPEAQPEPEREPSPPPQPTTPAPPEPKTYANLLKSGAGASRGSPPAPAAAPAHAPAPAPAPAHAEPRPRVARQAPPPQGNTPAGDREGREGAREGGREGGREGARRYSDAQQLFLGNLPHCATEEELRALFVRFGPVAELRVHSKPAAPGAQRHPNYGFITYETAQAAADCLSAAPLYFPMEGGEGAGVKLNVEEKKTRAREPPRRRPPSGHRAAFQQRQPYRR</sequence>
<evidence type="ECO:0008006" key="9">
    <source>
        <dbReference type="Google" id="ProtNLM"/>
    </source>
</evidence>
<dbReference type="InterPro" id="IPR000504">
    <property type="entry name" value="RRM_dom"/>
</dbReference>
<dbReference type="PRINTS" id="PR01217">
    <property type="entry name" value="PRICHEXTENSN"/>
</dbReference>
<feature type="compositionally biased region" description="Basic and acidic residues" evidence="4">
    <location>
        <begin position="321"/>
        <end position="344"/>
    </location>
</feature>
<protein>
    <recommendedName>
        <fullName evidence="9">Ras GTPase-activating protein-binding protein 2</fullName>
    </recommendedName>
</protein>
<comment type="subcellular location">
    <subcellularLocation>
        <location evidence="1">Cytoplasm</location>
        <location evidence="1">Stress granule</location>
    </subcellularLocation>
</comment>
<reference evidence="7" key="1">
    <citation type="submission" date="2021-12" db="EMBL/GenBank/DDBJ databases">
        <authorList>
            <person name="Martin H S."/>
        </authorList>
    </citation>
    <scope>NUCLEOTIDE SEQUENCE</scope>
</reference>
<feature type="domain" description="RRM" evidence="5">
    <location>
        <begin position="348"/>
        <end position="435"/>
    </location>
</feature>
<dbReference type="SUPFAM" id="SSF54928">
    <property type="entry name" value="RNA-binding domain, RBD"/>
    <property type="match status" value="1"/>
</dbReference>
<evidence type="ECO:0000259" key="5">
    <source>
        <dbReference type="PROSITE" id="PS50102"/>
    </source>
</evidence>
<dbReference type="InterPro" id="IPR002075">
    <property type="entry name" value="NTF2_dom"/>
</dbReference>
<dbReference type="Gene3D" id="3.30.70.330">
    <property type="match status" value="1"/>
</dbReference>
<dbReference type="PANTHER" id="PTHR10693">
    <property type="entry name" value="RAS GTPASE-ACTIVATING PROTEIN-BINDING PROTEIN"/>
    <property type="match status" value="1"/>
</dbReference>
<dbReference type="InterPro" id="IPR039539">
    <property type="entry name" value="Ras_GTPase_bind_prot"/>
</dbReference>
<dbReference type="Pfam" id="PF00076">
    <property type="entry name" value="RRM_1"/>
    <property type="match status" value="1"/>
</dbReference>
<dbReference type="GO" id="GO:0003729">
    <property type="term" value="F:mRNA binding"/>
    <property type="evidence" value="ECO:0007669"/>
    <property type="project" value="TreeGrafter"/>
</dbReference>
<keyword evidence="2 3" id="KW-0694">RNA-binding</keyword>
<dbReference type="InterPro" id="IPR032710">
    <property type="entry name" value="NTF2-like_dom_sf"/>
</dbReference>
<feature type="region of interest" description="Disordered" evidence="4">
    <location>
        <begin position="218"/>
        <end position="344"/>
    </location>
</feature>
<accession>A0A8J9UQE3</accession>
<evidence type="ECO:0000313" key="7">
    <source>
        <dbReference type="EMBL" id="CAH0724072.1"/>
    </source>
</evidence>
<proteinExistence type="predicted"/>
<dbReference type="SUPFAM" id="SSF54427">
    <property type="entry name" value="NTF2-like"/>
    <property type="match status" value="1"/>
</dbReference>
<feature type="region of interest" description="Disordered" evidence="4">
    <location>
        <begin position="140"/>
        <end position="206"/>
    </location>
</feature>
<feature type="region of interest" description="Disordered" evidence="4">
    <location>
        <begin position="422"/>
        <end position="461"/>
    </location>
</feature>
<organism evidence="7 8">
    <name type="scientific">Brenthis ino</name>
    <name type="common">lesser marbled fritillary</name>
    <dbReference type="NCBI Taxonomy" id="405034"/>
    <lineage>
        <taxon>Eukaryota</taxon>
        <taxon>Metazoa</taxon>
        <taxon>Ecdysozoa</taxon>
        <taxon>Arthropoda</taxon>
        <taxon>Hexapoda</taxon>
        <taxon>Insecta</taxon>
        <taxon>Pterygota</taxon>
        <taxon>Neoptera</taxon>
        <taxon>Endopterygota</taxon>
        <taxon>Lepidoptera</taxon>
        <taxon>Glossata</taxon>
        <taxon>Ditrysia</taxon>
        <taxon>Papilionoidea</taxon>
        <taxon>Nymphalidae</taxon>
        <taxon>Heliconiinae</taxon>
        <taxon>Argynnini</taxon>
        <taxon>Brenthis</taxon>
    </lineage>
</organism>
<dbReference type="CDD" id="cd00780">
    <property type="entry name" value="NTF2"/>
    <property type="match status" value="1"/>
</dbReference>
<name>A0A8J9UQE3_9NEOP</name>
<dbReference type="InterPro" id="IPR018222">
    <property type="entry name" value="Nuclear_transport_factor_2_euk"/>
</dbReference>
<dbReference type="SMART" id="SM00360">
    <property type="entry name" value="RRM"/>
    <property type="match status" value="1"/>
</dbReference>
<evidence type="ECO:0000256" key="1">
    <source>
        <dbReference type="ARBA" id="ARBA00004210"/>
    </source>
</evidence>
<gene>
    <name evidence="7" type="ORF">BINO364_LOCUS9829</name>
</gene>
<dbReference type="GO" id="GO:0010494">
    <property type="term" value="C:cytoplasmic stress granule"/>
    <property type="evidence" value="ECO:0007669"/>
    <property type="project" value="UniProtKB-SubCell"/>
</dbReference>
<feature type="compositionally biased region" description="Basic and acidic residues" evidence="4">
    <location>
        <begin position="429"/>
        <end position="442"/>
    </location>
</feature>
<dbReference type="InterPro" id="IPR035979">
    <property type="entry name" value="RBD_domain_sf"/>
</dbReference>
<evidence type="ECO:0000256" key="3">
    <source>
        <dbReference type="PROSITE-ProRule" id="PRU00176"/>
    </source>
</evidence>
<dbReference type="Gene3D" id="3.10.450.50">
    <property type="match status" value="1"/>
</dbReference>
<dbReference type="OrthoDB" id="339151at2759"/>
<feature type="compositionally biased region" description="Pro residues" evidence="4">
    <location>
        <begin position="250"/>
        <end position="263"/>
    </location>
</feature>
<keyword evidence="8" id="KW-1185">Reference proteome</keyword>
<evidence type="ECO:0000256" key="4">
    <source>
        <dbReference type="SAM" id="MobiDB-lite"/>
    </source>
</evidence>
<evidence type="ECO:0000313" key="8">
    <source>
        <dbReference type="Proteomes" id="UP000838878"/>
    </source>
</evidence>
<feature type="compositionally biased region" description="Pro residues" evidence="4">
    <location>
        <begin position="162"/>
        <end position="194"/>
    </location>
</feature>
<dbReference type="GO" id="GO:1990904">
    <property type="term" value="C:ribonucleoprotein complex"/>
    <property type="evidence" value="ECO:0007669"/>
    <property type="project" value="TreeGrafter"/>
</dbReference>
<dbReference type="Pfam" id="PF02136">
    <property type="entry name" value="NTF2"/>
    <property type="match status" value="1"/>
</dbReference>
<dbReference type="Proteomes" id="UP000838878">
    <property type="component" value="Chromosome 4"/>
</dbReference>
<dbReference type="InterPro" id="IPR012677">
    <property type="entry name" value="Nucleotide-bd_a/b_plait_sf"/>
</dbReference>
<evidence type="ECO:0000259" key="6">
    <source>
        <dbReference type="PROSITE" id="PS50177"/>
    </source>
</evidence>
<evidence type="ECO:0000256" key="2">
    <source>
        <dbReference type="ARBA" id="ARBA00022884"/>
    </source>
</evidence>
<dbReference type="PANTHER" id="PTHR10693:SF20">
    <property type="entry name" value="AT27578P"/>
    <property type="match status" value="1"/>
</dbReference>
<feature type="domain" description="NTF2" evidence="6">
    <location>
        <begin position="12"/>
        <end position="132"/>
    </location>
</feature>
<dbReference type="EMBL" id="OV170224">
    <property type="protein sequence ID" value="CAH0724072.1"/>
    <property type="molecule type" value="Genomic_DNA"/>
</dbReference>
<dbReference type="PROSITE" id="PS50177">
    <property type="entry name" value="NTF2_DOMAIN"/>
    <property type="match status" value="1"/>
</dbReference>
<dbReference type="GO" id="GO:0005829">
    <property type="term" value="C:cytosol"/>
    <property type="evidence" value="ECO:0007669"/>
    <property type="project" value="TreeGrafter"/>
</dbReference>
<dbReference type="PROSITE" id="PS50102">
    <property type="entry name" value="RRM"/>
    <property type="match status" value="1"/>
</dbReference>